<dbReference type="EMBL" id="FOGJ01000028">
    <property type="protein sequence ID" value="SES30434.1"/>
    <property type="molecule type" value="Genomic_DNA"/>
</dbReference>
<accession>A0A1H9W9E2</accession>
<proteinExistence type="predicted"/>
<dbReference type="Gene3D" id="1.10.3210.10">
    <property type="entry name" value="Hypothetical protein af1432"/>
    <property type="match status" value="1"/>
</dbReference>
<name>A0A1H9W9E2_BUTFI</name>
<feature type="domain" description="HD" evidence="1">
    <location>
        <begin position="37"/>
        <end position="158"/>
    </location>
</feature>
<evidence type="ECO:0000259" key="1">
    <source>
        <dbReference type="Pfam" id="PF01966"/>
    </source>
</evidence>
<dbReference type="AlphaFoldDB" id="A0A1H9W9E2"/>
<gene>
    <name evidence="2" type="ORF">SAMN04487884_12835</name>
</gene>
<evidence type="ECO:0000313" key="2">
    <source>
        <dbReference type="EMBL" id="SES30434.1"/>
    </source>
</evidence>
<sequence>MTKVEREKHFKLLVDEIAKDARSQQMKKYIQHGRITTFDHCMRVARLSYALDRAFRLRSSERELIRGAFLHDYFLYDWHKDFVIKKAPKNWILPFRLVHKFFHLHGFTHPQSAMENALRDFDLTDKEAQIIRSHMWPLTFLHPPKSREAILVCAADKIVSLQETVAMR</sequence>
<dbReference type="SUPFAM" id="SSF109604">
    <property type="entry name" value="HD-domain/PDEase-like"/>
    <property type="match status" value="1"/>
</dbReference>
<dbReference type="Pfam" id="PF01966">
    <property type="entry name" value="HD"/>
    <property type="match status" value="1"/>
</dbReference>
<dbReference type="OrthoDB" id="360187at2"/>
<dbReference type="CDD" id="cd00077">
    <property type="entry name" value="HDc"/>
    <property type="match status" value="1"/>
</dbReference>
<reference evidence="2 3" key="1">
    <citation type="submission" date="2016-10" db="EMBL/GenBank/DDBJ databases">
        <authorList>
            <person name="de Groot N.N."/>
        </authorList>
    </citation>
    <scope>NUCLEOTIDE SEQUENCE [LARGE SCALE GENOMIC DNA]</scope>
    <source>
        <strain evidence="2 3">AR40</strain>
    </source>
</reference>
<dbReference type="eggNOG" id="COG1418">
    <property type="taxonomic scope" value="Bacteria"/>
</dbReference>
<dbReference type="InterPro" id="IPR006674">
    <property type="entry name" value="HD_domain"/>
</dbReference>
<organism evidence="2 3">
    <name type="scientific">Butyrivibrio fibrisolvens</name>
    <dbReference type="NCBI Taxonomy" id="831"/>
    <lineage>
        <taxon>Bacteria</taxon>
        <taxon>Bacillati</taxon>
        <taxon>Bacillota</taxon>
        <taxon>Clostridia</taxon>
        <taxon>Lachnospirales</taxon>
        <taxon>Lachnospiraceae</taxon>
        <taxon>Butyrivibrio</taxon>
    </lineage>
</organism>
<dbReference type="RefSeq" id="WP_027215746.1">
    <property type="nucleotide sequence ID" value="NZ_FOGJ01000028.1"/>
</dbReference>
<dbReference type="InterPro" id="IPR003607">
    <property type="entry name" value="HD/PDEase_dom"/>
</dbReference>
<protein>
    <recommendedName>
        <fullName evidence="1">HD domain-containing protein</fullName>
    </recommendedName>
</protein>
<evidence type="ECO:0000313" key="3">
    <source>
        <dbReference type="Proteomes" id="UP000182584"/>
    </source>
</evidence>
<dbReference type="Proteomes" id="UP000182584">
    <property type="component" value="Unassembled WGS sequence"/>
</dbReference>